<gene>
    <name evidence="6" type="primary">rsmI</name>
    <name evidence="9" type="ordered locus">Dester_0993</name>
</gene>
<dbReference type="PIRSF" id="PIRSF005917">
    <property type="entry name" value="MTase_YraL"/>
    <property type="match status" value="1"/>
</dbReference>
<keyword evidence="4 6" id="KW-0808">Transferase</keyword>
<dbReference type="PROSITE" id="PS01296">
    <property type="entry name" value="RSMI"/>
    <property type="match status" value="1"/>
</dbReference>
<evidence type="ECO:0000259" key="7">
    <source>
        <dbReference type="Pfam" id="PF00590"/>
    </source>
</evidence>
<dbReference type="EMBL" id="CP002543">
    <property type="protein sequence ID" value="ADY73632.1"/>
    <property type="molecule type" value="Genomic_DNA"/>
</dbReference>
<evidence type="ECO:0000256" key="5">
    <source>
        <dbReference type="ARBA" id="ARBA00022691"/>
    </source>
</evidence>
<keyword evidence="10" id="KW-1185">Reference proteome</keyword>
<evidence type="ECO:0000313" key="10">
    <source>
        <dbReference type="Proteomes" id="UP000007102"/>
    </source>
</evidence>
<evidence type="ECO:0000256" key="6">
    <source>
        <dbReference type="HAMAP-Rule" id="MF_01877"/>
    </source>
</evidence>
<dbReference type="InterPro" id="IPR014777">
    <property type="entry name" value="4pyrrole_Mease_sub1"/>
</dbReference>
<dbReference type="Gene3D" id="3.30.950.10">
    <property type="entry name" value="Methyltransferase, Cobalt-precorrin-4 Transmethylase, Domain 2"/>
    <property type="match status" value="1"/>
</dbReference>
<dbReference type="GO" id="GO:0070677">
    <property type="term" value="F:rRNA (cytosine-2'-O-)-methyltransferase activity"/>
    <property type="evidence" value="ECO:0007669"/>
    <property type="project" value="UniProtKB-UniRule"/>
</dbReference>
<dbReference type="InterPro" id="IPR014776">
    <property type="entry name" value="4pyrrole_Mease_sub2"/>
</dbReference>
<dbReference type="InterPro" id="IPR035996">
    <property type="entry name" value="4pyrrol_Methylase_sf"/>
</dbReference>
<evidence type="ECO:0000256" key="4">
    <source>
        <dbReference type="ARBA" id="ARBA00022679"/>
    </source>
</evidence>
<evidence type="ECO:0000256" key="3">
    <source>
        <dbReference type="ARBA" id="ARBA00022603"/>
    </source>
</evidence>
<dbReference type="RefSeq" id="WP_013638584.1">
    <property type="nucleotide sequence ID" value="NC_015185.1"/>
</dbReference>
<organism evidence="9 10">
    <name type="scientific">Desulfurobacterium thermolithotrophum (strain DSM 11699 / BSA)</name>
    <dbReference type="NCBI Taxonomy" id="868864"/>
    <lineage>
        <taxon>Bacteria</taxon>
        <taxon>Pseudomonadati</taxon>
        <taxon>Aquificota</taxon>
        <taxon>Aquificia</taxon>
        <taxon>Desulfurobacteriales</taxon>
        <taxon>Desulfurobacteriaceae</taxon>
        <taxon>Desulfurobacterium</taxon>
    </lineage>
</organism>
<proteinExistence type="inferred from homology"/>
<keyword evidence="5 6" id="KW-0949">S-adenosyl-L-methionine</keyword>
<dbReference type="PANTHER" id="PTHR46111">
    <property type="entry name" value="RIBOSOMAL RNA SMALL SUBUNIT METHYLTRANSFERASE I"/>
    <property type="match status" value="1"/>
</dbReference>
<dbReference type="NCBIfam" id="TIGR00096">
    <property type="entry name" value="16S rRNA (cytidine(1402)-2'-O)-methyltransferase"/>
    <property type="match status" value="1"/>
</dbReference>
<evidence type="ECO:0000259" key="8">
    <source>
        <dbReference type="Pfam" id="PF23016"/>
    </source>
</evidence>
<dbReference type="OrthoDB" id="9809084at2"/>
<keyword evidence="2 6" id="KW-0698">rRNA processing</keyword>
<feature type="domain" description="RsmI HTH" evidence="8">
    <location>
        <begin position="241"/>
        <end position="281"/>
    </location>
</feature>
<dbReference type="Pfam" id="PF00590">
    <property type="entry name" value="TP_methylase"/>
    <property type="match status" value="1"/>
</dbReference>
<dbReference type="FunCoup" id="F0S460">
    <property type="interactions" value="273"/>
</dbReference>
<dbReference type="KEGG" id="dte:Dester_0993"/>
<dbReference type="HAMAP" id="MF_01877">
    <property type="entry name" value="16SrRNA_methyltr_I"/>
    <property type="match status" value="1"/>
</dbReference>
<keyword evidence="1 6" id="KW-0963">Cytoplasm</keyword>
<feature type="domain" description="Tetrapyrrole methylase" evidence="7">
    <location>
        <begin position="9"/>
        <end position="205"/>
    </location>
</feature>
<dbReference type="HOGENOM" id="CLU_044779_4_0_0"/>
<dbReference type="InParanoid" id="F0S460"/>
<comment type="similarity">
    <text evidence="6">Belongs to the methyltransferase superfamily. RsmI family.</text>
</comment>
<comment type="subcellular location">
    <subcellularLocation>
        <location evidence="6">Cytoplasm</location>
    </subcellularLocation>
</comment>
<dbReference type="FunFam" id="3.30.950.10:FF:000002">
    <property type="entry name" value="Ribosomal RNA small subunit methyltransferase I"/>
    <property type="match status" value="1"/>
</dbReference>
<accession>F0S460</accession>
<dbReference type="AlphaFoldDB" id="F0S460"/>
<evidence type="ECO:0000256" key="2">
    <source>
        <dbReference type="ARBA" id="ARBA00022552"/>
    </source>
</evidence>
<dbReference type="InterPro" id="IPR000878">
    <property type="entry name" value="4pyrrol_Mease"/>
</dbReference>
<dbReference type="Proteomes" id="UP000007102">
    <property type="component" value="Chromosome"/>
</dbReference>
<dbReference type="PANTHER" id="PTHR46111:SF1">
    <property type="entry name" value="RIBOSOMAL RNA SMALL SUBUNIT METHYLTRANSFERASE I"/>
    <property type="match status" value="1"/>
</dbReference>
<dbReference type="FunFam" id="3.40.1010.10:FF:000002">
    <property type="entry name" value="Ribosomal RNA small subunit methyltransferase I"/>
    <property type="match status" value="1"/>
</dbReference>
<dbReference type="Gene3D" id="3.40.1010.10">
    <property type="entry name" value="Cobalt-precorrin-4 Transmethylase, Domain 1"/>
    <property type="match status" value="1"/>
</dbReference>
<dbReference type="Pfam" id="PF23016">
    <property type="entry name" value="RsmI_C"/>
    <property type="match status" value="1"/>
</dbReference>
<dbReference type="CDD" id="cd11648">
    <property type="entry name" value="RsmI"/>
    <property type="match status" value="1"/>
</dbReference>
<dbReference type="SUPFAM" id="SSF53790">
    <property type="entry name" value="Tetrapyrrole methylase"/>
    <property type="match status" value="1"/>
</dbReference>
<reference evidence="10" key="2">
    <citation type="submission" date="2011-02" db="EMBL/GenBank/DDBJ databases">
        <title>The complete genome of Desulfurobacterium thermolithotrophum DSM 11699.</title>
        <authorList>
            <consortium name="US DOE Joint Genome Institute (JGI-PGF)"/>
            <person name="Lucas S."/>
            <person name="Copeland A."/>
            <person name="Lapidus A."/>
            <person name="Bruce D."/>
            <person name="Goodwin L."/>
            <person name="Pitluck S."/>
            <person name="Kyrpides N."/>
            <person name="Mavromatis K."/>
            <person name="Pagani I."/>
            <person name="Ivanova N."/>
            <person name="Mikhailova N."/>
            <person name="Daligault H."/>
            <person name="Detter J.C."/>
            <person name="Tapia R."/>
            <person name="Han C."/>
            <person name="Land M."/>
            <person name="Hauser L."/>
            <person name="Markowitz V."/>
            <person name="Cheng J.-F."/>
            <person name="Hugenholtz P."/>
            <person name="Woyke T."/>
            <person name="Wu D."/>
            <person name="Spring S."/>
            <person name="Brambilla E."/>
            <person name="Klenk H.-P."/>
            <person name="Eisen J.A."/>
        </authorList>
    </citation>
    <scope>NUCLEOTIDE SEQUENCE [LARGE SCALE GENOMIC DNA]</scope>
    <source>
        <strain evidence="10">DSM 11699 / BSA</strain>
    </source>
</reference>
<keyword evidence="3 6" id="KW-0489">Methyltransferase</keyword>
<dbReference type="InterPro" id="IPR018063">
    <property type="entry name" value="SAM_MeTrfase_RsmI_CS"/>
</dbReference>
<dbReference type="eggNOG" id="COG0313">
    <property type="taxonomic scope" value="Bacteria"/>
</dbReference>
<dbReference type="EC" id="2.1.1.198" evidence="6"/>
<protein>
    <recommendedName>
        <fullName evidence="6">Ribosomal RNA small subunit methyltransferase I</fullName>
        <ecNumber evidence="6">2.1.1.198</ecNumber>
    </recommendedName>
    <alternativeName>
        <fullName evidence="6">16S rRNA 2'-O-ribose C1402 methyltransferase</fullName>
    </alternativeName>
    <alternativeName>
        <fullName evidence="6">rRNA (cytidine-2'-O-)-methyltransferase RsmI</fullName>
    </alternativeName>
</protein>
<evidence type="ECO:0000256" key="1">
    <source>
        <dbReference type="ARBA" id="ARBA00022490"/>
    </source>
</evidence>
<dbReference type="InterPro" id="IPR008189">
    <property type="entry name" value="rRNA_ssu_MeTfrase_I"/>
</dbReference>
<dbReference type="InterPro" id="IPR053910">
    <property type="entry name" value="RsmI_HTH"/>
</dbReference>
<sequence length="285" mass="32452">MHSSERIGKLYIVATPIGNLEDITFRALKVLKEVDLIACEDTRRTIKLLNYYKIPVKKLVPYHEHNERKVSKKLIKELLSGKDIALVSDAGTPCISDPGYRIVSLAREKKIDVIPIPGASAVIAALSASGFPTDRFLFVGFLPKKELQLKKTIKEISKLPYTVVAYESPHRLEKTLKILKEMIPEKKIGIYREITKLNEEFLEGNPGKLLNELTLEDKLKGEFVLLFYPSKEEKENENEKSLDEILLQLKEEGNSLKTTVKEACQRTGLPKNEVYKRALELFSRD</sequence>
<comment type="function">
    <text evidence="6">Catalyzes the 2'-O-methylation of the ribose of cytidine 1402 (C1402) in 16S rRNA.</text>
</comment>
<name>F0S460_DESTD</name>
<dbReference type="STRING" id="868864.Dester_0993"/>
<comment type="catalytic activity">
    <reaction evidence="6">
        <text>cytidine(1402) in 16S rRNA + S-adenosyl-L-methionine = 2'-O-methylcytidine(1402) in 16S rRNA + S-adenosyl-L-homocysteine + H(+)</text>
        <dbReference type="Rhea" id="RHEA:42924"/>
        <dbReference type="Rhea" id="RHEA-COMP:10285"/>
        <dbReference type="Rhea" id="RHEA-COMP:10286"/>
        <dbReference type="ChEBI" id="CHEBI:15378"/>
        <dbReference type="ChEBI" id="CHEBI:57856"/>
        <dbReference type="ChEBI" id="CHEBI:59789"/>
        <dbReference type="ChEBI" id="CHEBI:74495"/>
        <dbReference type="ChEBI" id="CHEBI:82748"/>
        <dbReference type="EC" id="2.1.1.198"/>
    </reaction>
</comment>
<reference evidence="9 10" key="1">
    <citation type="journal article" date="2011" name="Stand. Genomic Sci.">
        <title>Complete genome sequence of the thermophilic sulfur-reducer Desulfurobacterium thermolithotrophum type strain (BSA(T)) from a deep-sea hydrothermal vent.</title>
        <authorList>
            <person name="Goker M."/>
            <person name="Daligault H."/>
            <person name="Mwirichia R."/>
            <person name="Lapidus A."/>
            <person name="Lucas S."/>
            <person name="Deshpande S."/>
            <person name="Pagani I."/>
            <person name="Tapia R."/>
            <person name="Cheng J.F."/>
            <person name="Goodwin L."/>
            <person name="Pitluck S."/>
            <person name="Liolios K."/>
            <person name="Ivanova N."/>
            <person name="Mavromatis K."/>
            <person name="Mikhailova N."/>
            <person name="Pati A."/>
            <person name="Chen A."/>
            <person name="Palaniappan K."/>
            <person name="Han C."/>
            <person name="Land M."/>
            <person name="Hauser L."/>
            <person name="Pan C."/>
            <person name="Brambilla E.M."/>
            <person name="Rohde M."/>
            <person name="Spring S."/>
            <person name="Sikorski J."/>
            <person name="Wirth R."/>
            <person name="Detter J.C."/>
            <person name="Woyke T."/>
            <person name="Bristow J."/>
            <person name="Eisen J.A."/>
            <person name="Markowitz V."/>
            <person name="Hugenholtz P."/>
            <person name="Kyrpides N.C."/>
            <person name="Klenk H.P."/>
        </authorList>
    </citation>
    <scope>NUCLEOTIDE SEQUENCE [LARGE SCALE GENOMIC DNA]</scope>
    <source>
        <strain evidence="10">DSM 11699 / BSA</strain>
    </source>
</reference>
<dbReference type="GO" id="GO:0005737">
    <property type="term" value="C:cytoplasm"/>
    <property type="evidence" value="ECO:0007669"/>
    <property type="project" value="UniProtKB-SubCell"/>
</dbReference>
<evidence type="ECO:0000313" key="9">
    <source>
        <dbReference type="EMBL" id="ADY73632.1"/>
    </source>
</evidence>